<evidence type="ECO:0000313" key="7">
    <source>
        <dbReference type="EMBL" id="MCW3787468.1"/>
    </source>
</evidence>
<dbReference type="InterPro" id="IPR007016">
    <property type="entry name" value="O-antigen_ligase-rel_domated"/>
</dbReference>
<evidence type="ECO:0000259" key="6">
    <source>
        <dbReference type="Pfam" id="PF04932"/>
    </source>
</evidence>
<reference evidence="7" key="1">
    <citation type="submission" date="2022-10" db="EMBL/GenBank/DDBJ databases">
        <authorList>
            <person name="Yu W.X."/>
        </authorList>
    </citation>
    <scope>NUCLEOTIDE SEQUENCE</scope>
    <source>
        <strain evidence="7">AAT</strain>
    </source>
</reference>
<evidence type="ECO:0000256" key="3">
    <source>
        <dbReference type="ARBA" id="ARBA00022989"/>
    </source>
</evidence>
<evidence type="ECO:0000256" key="5">
    <source>
        <dbReference type="SAM" id="Phobius"/>
    </source>
</evidence>
<feature type="transmembrane region" description="Helical" evidence="5">
    <location>
        <begin position="118"/>
        <end position="135"/>
    </location>
</feature>
<feature type="domain" description="O-antigen ligase-related" evidence="6">
    <location>
        <begin position="262"/>
        <end position="402"/>
    </location>
</feature>
<dbReference type="EMBL" id="JAPDPJ010000030">
    <property type="protein sequence ID" value="MCW3787468.1"/>
    <property type="molecule type" value="Genomic_DNA"/>
</dbReference>
<comment type="subcellular location">
    <subcellularLocation>
        <location evidence="1">Membrane</location>
        <topology evidence="1">Multi-pass membrane protein</topology>
    </subcellularLocation>
</comment>
<dbReference type="GO" id="GO:0016874">
    <property type="term" value="F:ligase activity"/>
    <property type="evidence" value="ECO:0007669"/>
    <property type="project" value="UniProtKB-KW"/>
</dbReference>
<keyword evidence="2 5" id="KW-0812">Transmembrane</keyword>
<gene>
    <name evidence="7" type="ORF">OM075_13390</name>
</gene>
<feature type="transmembrane region" description="Helical" evidence="5">
    <location>
        <begin position="12"/>
        <end position="34"/>
    </location>
</feature>
<name>A0AAE3SFI5_9BACT</name>
<feature type="transmembrane region" description="Helical" evidence="5">
    <location>
        <begin position="296"/>
        <end position="313"/>
    </location>
</feature>
<dbReference type="PANTHER" id="PTHR37422:SF13">
    <property type="entry name" value="LIPOPOLYSACCHARIDE BIOSYNTHESIS PROTEIN PA4999-RELATED"/>
    <property type="match status" value="1"/>
</dbReference>
<dbReference type="InterPro" id="IPR051533">
    <property type="entry name" value="WaaL-like"/>
</dbReference>
<feature type="transmembrane region" description="Helical" evidence="5">
    <location>
        <begin position="257"/>
        <end position="284"/>
    </location>
</feature>
<keyword evidence="4 5" id="KW-0472">Membrane</keyword>
<dbReference type="Pfam" id="PF04932">
    <property type="entry name" value="Wzy_C"/>
    <property type="match status" value="1"/>
</dbReference>
<feature type="transmembrane region" description="Helical" evidence="5">
    <location>
        <begin position="179"/>
        <end position="197"/>
    </location>
</feature>
<feature type="transmembrane region" description="Helical" evidence="5">
    <location>
        <begin position="65"/>
        <end position="82"/>
    </location>
</feature>
<dbReference type="GO" id="GO:0016020">
    <property type="term" value="C:membrane"/>
    <property type="evidence" value="ECO:0007669"/>
    <property type="project" value="UniProtKB-SubCell"/>
</dbReference>
<feature type="transmembrane region" description="Helical" evidence="5">
    <location>
        <begin position="88"/>
        <end position="106"/>
    </location>
</feature>
<dbReference type="Proteomes" id="UP001209229">
    <property type="component" value="Unassembled WGS sequence"/>
</dbReference>
<feature type="transmembrane region" description="Helical" evidence="5">
    <location>
        <begin position="40"/>
        <end position="58"/>
    </location>
</feature>
<evidence type="ECO:0000256" key="1">
    <source>
        <dbReference type="ARBA" id="ARBA00004141"/>
    </source>
</evidence>
<proteinExistence type="predicted"/>
<comment type="caution">
    <text evidence="7">The sequence shown here is derived from an EMBL/GenBank/DDBJ whole genome shotgun (WGS) entry which is preliminary data.</text>
</comment>
<feature type="transmembrane region" description="Helical" evidence="5">
    <location>
        <begin position="396"/>
        <end position="418"/>
    </location>
</feature>
<dbReference type="RefSeq" id="WP_301191033.1">
    <property type="nucleotide sequence ID" value="NZ_JAPDPJ010000030.1"/>
</dbReference>
<feature type="transmembrane region" description="Helical" evidence="5">
    <location>
        <begin position="147"/>
        <end position="167"/>
    </location>
</feature>
<keyword evidence="8" id="KW-1185">Reference proteome</keyword>
<evidence type="ECO:0000256" key="4">
    <source>
        <dbReference type="ARBA" id="ARBA00023136"/>
    </source>
</evidence>
<accession>A0AAE3SFI5</accession>
<dbReference type="AlphaFoldDB" id="A0AAE3SFI5"/>
<sequence>MEENKRRNNSLDITQVTIIVFLSVIVGSAIFLFAKQQIPLAFLILIIPFVLIVIIWVLYNPKNGIVLIFIANYFAMGIARYLPGPLGLSVDGLLVLTWLSVIFRQFNHKVKWIKAKNLLTLVALIWYGYALFQLINPQVVSRAAWFYAMRGVSLYMLLMIPLVFVAFNKKEDLDKMLKWWAWFTLAGVAKGLMQQVIGPDPWENHWLATVGGKTHLLPGGLRIFSFFTDAATYGGSMGFSGVTFGILFLHTKGRKRYFWLITSLAAFIGMLISGTRGAIAVPFAGMGLYSILSKKFKIVIGGFIFIFAIYGFLKFTTIGNSVYEIRRFRTGLDPNNPSLQVRFDNQQKLKHYLADKPFGGGLGSAGNWGLRFSPGTFLAETPTDSWYVQIWAEQGIIGLTLHLFILFFILAYSSYYIMFISKNEDYKGKAMALLSGMFGIMAASYGSGALGQMPNGIIIYMSMSFIFLMKEWEKESI</sequence>
<protein>
    <submittedName>
        <fullName evidence="7">O-antigen ligase family protein</fullName>
    </submittedName>
</protein>
<dbReference type="PANTHER" id="PTHR37422">
    <property type="entry name" value="TEICHURONIC ACID BIOSYNTHESIS PROTEIN TUAE"/>
    <property type="match status" value="1"/>
</dbReference>
<evidence type="ECO:0000313" key="8">
    <source>
        <dbReference type="Proteomes" id="UP001209229"/>
    </source>
</evidence>
<keyword evidence="3 5" id="KW-1133">Transmembrane helix</keyword>
<organism evidence="7 8">
    <name type="scientific">Plebeiibacterium sediminum</name>
    <dbReference type="NCBI Taxonomy" id="2992112"/>
    <lineage>
        <taxon>Bacteria</taxon>
        <taxon>Pseudomonadati</taxon>
        <taxon>Bacteroidota</taxon>
        <taxon>Bacteroidia</taxon>
        <taxon>Marinilabiliales</taxon>
        <taxon>Marinilabiliaceae</taxon>
        <taxon>Plebeiibacterium</taxon>
    </lineage>
</organism>
<keyword evidence="7" id="KW-0436">Ligase</keyword>
<evidence type="ECO:0000256" key="2">
    <source>
        <dbReference type="ARBA" id="ARBA00022692"/>
    </source>
</evidence>